<dbReference type="EnsemblPlants" id="OBART12G07120.1">
    <property type="protein sequence ID" value="OBART12G07120.1"/>
    <property type="gene ID" value="OBART12G07120"/>
</dbReference>
<reference evidence="2" key="2">
    <citation type="submission" date="2015-03" db="UniProtKB">
        <authorList>
            <consortium name="EnsemblPlants"/>
        </authorList>
    </citation>
    <scope>IDENTIFICATION</scope>
</reference>
<evidence type="ECO:0000259" key="1">
    <source>
        <dbReference type="Pfam" id="PF17766"/>
    </source>
</evidence>
<dbReference type="Proteomes" id="UP000026960">
    <property type="component" value="Chromosome 12"/>
</dbReference>
<dbReference type="STRING" id="65489.A0A0D3HSW0"/>
<dbReference type="InterPro" id="IPR041469">
    <property type="entry name" value="Subtilisin-like_FN3"/>
</dbReference>
<dbReference type="PaxDb" id="65489-OBART12G07120.1"/>
<dbReference type="Gene3D" id="2.60.40.2310">
    <property type="match status" value="1"/>
</dbReference>
<dbReference type="HOGENOM" id="CLU_2641997_0_0_1"/>
<evidence type="ECO:0000313" key="2">
    <source>
        <dbReference type="EnsemblPlants" id="OBART12G07120.1"/>
    </source>
</evidence>
<keyword evidence="3" id="KW-1185">Reference proteome</keyword>
<reference evidence="2" key="1">
    <citation type="journal article" date="2009" name="Rice">
        <title>De Novo Next Generation Sequencing of Plant Genomes.</title>
        <authorList>
            <person name="Rounsley S."/>
            <person name="Marri P.R."/>
            <person name="Yu Y."/>
            <person name="He R."/>
            <person name="Sisneros N."/>
            <person name="Goicoechea J.L."/>
            <person name="Lee S.J."/>
            <person name="Angelova A."/>
            <person name="Kudrna D."/>
            <person name="Luo M."/>
            <person name="Affourtit J."/>
            <person name="Desany B."/>
            <person name="Knight J."/>
            <person name="Niazi F."/>
            <person name="Egholm M."/>
            <person name="Wing R.A."/>
        </authorList>
    </citation>
    <scope>NUCLEOTIDE SEQUENCE [LARGE SCALE GENOMIC DNA]</scope>
    <source>
        <strain evidence="2">cv. IRGC 105608</strain>
    </source>
</reference>
<dbReference type="Gramene" id="OBART12G07120.1">
    <property type="protein sequence ID" value="OBART12G07120.1"/>
    <property type="gene ID" value="OBART12G07120"/>
</dbReference>
<name>A0A0D3HSW0_9ORYZ</name>
<evidence type="ECO:0000313" key="3">
    <source>
        <dbReference type="Proteomes" id="UP000026960"/>
    </source>
</evidence>
<accession>A0A0D3HSW0</accession>
<organism evidence="2">
    <name type="scientific">Oryza barthii</name>
    <dbReference type="NCBI Taxonomy" id="65489"/>
    <lineage>
        <taxon>Eukaryota</taxon>
        <taxon>Viridiplantae</taxon>
        <taxon>Streptophyta</taxon>
        <taxon>Embryophyta</taxon>
        <taxon>Tracheophyta</taxon>
        <taxon>Spermatophyta</taxon>
        <taxon>Magnoliopsida</taxon>
        <taxon>Liliopsida</taxon>
        <taxon>Poales</taxon>
        <taxon>Poaceae</taxon>
        <taxon>BOP clade</taxon>
        <taxon>Oryzoideae</taxon>
        <taxon>Oryzeae</taxon>
        <taxon>Oryzinae</taxon>
        <taxon>Oryza</taxon>
    </lineage>
</organism>
<feature type="domain" description="Subtilisin-like protease fibronectin type-III" evidence="1">
    <location>
        <begin position="19"/>
        <end position="75"/>
    </location>
</feature>
<dbReference type="Pfam" id="PF17766">
    <property type="entry name" value="fn3_6"/>
    <property type="match status" value="1"/>
</dbReference>
<proteinExistence type="predicted"/>
<sequence>MGGSGLGDNRTTAKGSLADLNLPSITIPNLRTFQAATRTVTNVGQPNAVYKAFLQPPAGVEMAVMPAVLVFSKEKKV</sequence>
<dbReference type="AlphaFoldDB" id="A0A0D3HSW0"/>
<protein>
    <recommendedName>
        <fullName evidence="1">Subtilisin-like protease fibronectin type-III domain-containing protein</fullName>
    </recommendedName>
</protein>